<dbReference type="Proteomes" id="UP000805193">
    <property type="component" value="Unassembled WGS sequence"/>
</dbReference>
<organism evidence="1 2">
    <name type="scientific">Ixodes persulcatus</name>
    <name type="common">Taiga tick</name>
    <dbReference type="NCBI Taxonomy" id="34615"/>
    <lineage>
        <taxon>Eukaryota</taxon>
        <taxon>Metazoa</taxon>
        <taxon>Ecdysozoa</taxon>
        <taxon>Arthropoda</taxon>
        <taxon>Chelicerata</taxon>
        <taxon>Arachnida</taxon>
        <taxon>Acari</taxon>
        <taxon>Parasitiformes</taxon>
        <taxon>Ixodida</taxon>
        <taxon>Ixodoidea</taxon>
        <taxon>Ixodidae</taxon>
        <taxon>Ixodinae</taxon>
        <taxon>Ixodes</taxon>
    </lineage>
</organism>
<gene>
    <name evidence="1" type="ORF">HPB47_001947</name>
</gene>
<evidence type="ECO:0000313" key="2">
    <source>
        <dbReference type="Proteomes" id="UP000805193"/>
    </source>
</evidence>
<comment type="caution">
    <text evidence="1">The sequence shown here is derived from an EMBL/GenBank/DDBJ whole genome shotgun (WGS) entry which is preliminary data.</text>
</comment>
<sequence length="69" mass="7441">MKPAPRCAPTASCNARRHRHCRHRQTENSAPIQIEAAGSGIPQEPGPLQVLNFAPREQGQDESATAAAR</sequence>
<reference evidence="1 2" key="1">
    <citation type="journal article" date="2020" name="Cell">
        <title>Large-Scale Comparative Analyses of Tick Genomes Elucidate Their Genetic Diversity and Vector Capacities.</title>
        <authorList>
            <consortium name="Tick Genome and Microbiome Consortium (TIGMIC)"/>
            <person name="Jia N."/>
            <person name="Wang J."/>
            <person name="Shi W."/>
            <person name="Du L."/>
            <person name="Sun Y."/>
            <person name="Zhan W."/>
            <person name="Jiang J.F."/>
            <person name="Wang Q."/>
            <person name="Zhang B."/>
            <person name="Ji P."/>
            <person name="Bell-Sakyi L."/>
            <person name="Cui X.M."/>
            <person name="Yuan T.T."/>
            <person name="Jiang B.G."/>
            <person name="Yang W.F."/>
            <person name="Lam T.T."/>
            <person name="Chang Q.C."/>
            <person name="Ding S.J."/>
            <person name="Wang X.J."/>
            <person name="Zhu J.G."/>
            <person name="Ruan X.D."/>
            <person name="Zhao L."/>
            <person name="Wei J.T."/>
            <person name="Ye R.Z."/>
            <person name="Que T.C."/>
            <person name="Du C.H."/>
            <person name="Zhou Y.H."/>
            <person name="Cheng J.X."/>
            <person name="Dai P.F."/>
            <person name="Guo W.B."/>
            <person name="Han X.H."/>
            <person name="Huang E.J."/>
            <person name="Li L.F."/>
            <person name="Wei W."/>
            <person name="Gao Y.C."/>
            <person name="Liu J.Z."/>
            <person name="Shao H.Z."/>
            <person name="Wang X."/>
            <person name="Wang C.C."/>
            <person name="Yang T.C."/>
            <person name="Huo Q.B."/>
            <person name="Li W."/>
            <person name="Chen H.Y."/>
            <person name="Chen S.E."/>
            <person name="Zhou L.G."/>
            <person name="Ni X.B."/>
            <person name="Tian J.H."/>
            <person name="Sheng Y."/>
            <person name="Liu T."/>
            <person name="Pan Y.S."/>
            <person name="Xia L.Y."/>
            <person name="Li J."/>
            <person name="Zhao F."/>
            <person name="Cao W.C."/>
        </authorList>
    </citation>
    <scope>NUCLEOTIDE SEQUENCE [LARGE SCALE GENOMIC DNA]</scope>
    <source>
        <strain evidence="1">Iper-2018</strain>
    </source>
</reference>
<name>A0AC60PMK0_IXOPE</name>
<dbReference type="EMBL" id="JABSTQ010010261">
    <property type="protein sequence ID" value="KAG0422205.1"/>
    <property type="molecule type" value="Genomic_DNA"/>
</dbReference>
<evidence type="ECO:0000313" key="1">
    <source>
        <dbReference type="EMBL" id="KAG0422205.1"/>
    </source>
</evidence>
<accession>A0AC60PMK0</accession>
<keyword evidence="2" id="KW-1185">Reference proteome</keyword>
<proteinExistence type="predicted"/>
<protein>
    <submittedName>
        <fullName evidence="1">Uncharacterized protein</fullName>
    </submittedName>
</protein>